<evidence type="ECO:0000313" key="2">
    <source>
        <dbReference type="EMBL" id="CAA9546523.1"/>
    </source>
</evidence>
<feature type="compositionally biased region" description="Low complexity" evidence="1">
    <location>
        <begin position="56"/>
        <end position="69"/>
    </location>
</feature>
<feature type="compositionally biased region" description="Basic and acidic residues" evidence="1">
    <location>
        <begin position="180"/>
        <end position="190"/>
    </location>
</feature>
<accession>A0A6J4UF94</accession>
<feature type="compositionally biased region" description="Basic residues" evidence="1">
    <location>
        <begin position="287"/>
        <end position="299"/>
    </location>
</feature>
<proteinExistence type="predicted"/>
<name>A0A6J4UF94_9BACT</name>
<gene>
    <name evidence="2" type="ORF">AVDCRST_MAG73-2467</name>
</gene>
<dbReference type="EMBL" id="CADCWE010000164">
    <property type="protein sequence ID" value="CAA9546523.1"/>
    <property type="molecule type" value="Genomic_DNA"/>
</dbReference>
<evidence type="ECO:0000256" key="1">
    <source>
        <dbReference type="SAM" id="MobiDB-lite"/>
    </source>
</evidence>
<dbReference type="AlphaFoldDB" id="A0A6J4UF94"/>
<feature type="non-terminal residue" evidence="2">
    <location>
        <position position="1"/>
    </location>
</feature>
<feature type="region of interest" description="Disordered" evidence="1">
    <location>
        <begin position="125"/>
        <end position="299"/>
    </location>
</feature>
<organism evidence="2">
    <name type="scientific">uncultured Thermomicrobiales bacterium</name>
    <dbReference type="NCBI Taxonomy" id="1645740"/>
    <lineage>
        <taxon>Bacteria</taxon>
        <taxon>Pseudomonadati</taxon>
        <taxon>Thermomicrobiota</taxon>
        <taxon>Thermomicrobia</taxon>
        <taxon>Thermomicrobiales</taxon>
        <taxon>environmental samples</taxon>
    </lineage>
</organism>
<feature type="compositionally biased region" description="Basic residues" evidence="1">
    <location>
        <begin position="9"/>
        <end position="19"/>
    </location>
</feature>
<feature type="compositionally biased region" description="Gly residues" evidence="1">
    <location>
        <begin position="22"/>
        <end position="35"/>
    </location>
</feature>
<feature type="region of interest" description="Disordered" evidence="1">
    <location>
        <begin position="1"/>
        <end position="99"/>
    </location>
</feature>
<protein>
    <submittedName>
        <fullName evidence="2">Transcriptional regulator, MerR family</fullName>
    </submittedName>
</protein>
<feature type="non-terminal residue" evidence="2">
    <location>
        <position position="299"/>
    </location>
</feature>
<sequence length="299" mass="31887">GHQGPPTNRHSRRSPHRRSGPLGRGLAGDVAGLGAGAFDPAPPDRRGTSPLHGGRCRAAAPDRSPPADGRTQHRRHPARDRAGRWRGSSPGHQRRPRAAFAGLALGARVVVGDGGGEGWAIGLVRQRGRAGPVPDLGRQPVQVGRRLRDDGAGLEPDPQDRPAWPAPPAGSAALRGGRRVGRDRGSDRPRRGAGSAADRDSPRRRQRGRLRPPRRRVHLRPGRAPPVPDRRAGRLPAGSGRLPLLPQHPSPPLVERRRRIGDGTLDQRAGGRIGPGPRSDRGPAPHRGPRRCHRGGPGM</sequence>
<feature type="compositionally biased region" description="Basic residues" evidence="1">
    <location>
        <begin position="204"/>
        <end position="221"/>
    </location>
</feature>
<reference evidence="2" key="1">
    <citation type="submission" date="2020-02" db="EMBL/GenBank/DDBJ databases">
        <authorList>
            <person name="Meier V. D."/>
        </authorList>
    </citation>
    <scope>NUCLEOTIDE SEQUENCE</scope>
    <source>
        <strain evidence="2">AVDCRST_MAG73</strain>
    </source>
</reference>